<dbReference type="EMBL" id="PIPQ01000001">
    <property type="protein sequence ID" value="RUO43900.1"/>
    <property type="molecule type" value="Genomic_DNA"/>
</dbReference>
<evidence type="ECO:0000256" key="8">
    <source>
        <dbReference type="ARBA" id="ARBA00023229"/>
    </source>
</evidence>
<evidence type="ECO:0000256" key="10">
    <source>
        <dbReference type="HAMAP-Rule" id="MF_00061"/>
    </source>
</evidence>
<feature type="domain" description="GHMP kinase N-terminal" evidence="11">
    <location>
        <begin position="68"/>
        <end position="146"/>
    </location>
</feature>
<comment type="caution">
    <text evidence="13">The sequence shown here is derived from an EMBL/GenBank/DDBJ whole genome shotgun (WGS) entry which is preliminary data.</text>
</comment>
<feature type="domain" description="GHMP kinase C-terminal" evidence="12">
    <location>
        <begin position="205"/>
        <end position="263"/>
    </location>
</feature>
<comment type="similarity">
    <text evidence="1 10">Belongs to the GHMP kinase family. IspE subfamily.</text>
</comment>
<dbReference type="SUPFAM" id="SSF55060">
    <property type="entry name" value="GHMP Kinase, C-terminal domain"/>
    <property type="match status" value="1"/>
</dbReference>
<dbReference type="RefSeq" id="WP_126756291.1">
    <property type="nucleotide sequence ID" value="NZ_PIPQ01000001.1"/>
</dbReference>
<dbReference type="UniPathway" id="UPA00056">
    <property type="reaction ID" value="UER00094"/>
</dbReference>
<comment type="catalytic activity">
    <reaction evidence="10">
        <text>4-CDP-2-C-methyl-D-erythritol + ATP = 4-CDP-2-C-methyl-D-erythritol 2-phosphate + ADP + H(+)</text>
        <dbReference type="Rhea" id="RHEA:18437"/>
        <dbReference type="ChEBI" id="CHEBI:15378"/>
        <dbReference type="ChEBI" id="CHEBI:30616"/>
        <dbReference type="ChEBI" id="CHEBI:57823"/>
        <dbReference type="ChEBI" id="CHEBI:57919"/>
        <dbReference type="ChEBI" id="CHEBI:456216"/>
        <dbReference type="EC" id="2.7.1.148"/>
    </reaction>
</comment>
<dbReference type="InterPro" id="IPR036554">
    <property type="entry name" value="GHMP_kinase_C_sf"/>
</dbReference>
<dbReference type="Pfam" id="PF00288">
    <property type="entry name" value="GHMP_kinases_N"/>
    <property type="match status" value="1"/>
</dbReference>
<dbReference type="GO" id="GO:0016114">
    <property type="term" value="P:terpenoid biosynthetic process"/>
    <property type="evidence" value="ECO:0007669"/>
    <property type="project" value="UniProtKB-UniRule"/>
</dbReference>
<evidence type="ECO:0000256" key="3">
    <source>
        <dbReference type="ARBA" id="ARBA00017473"/>
    </source>
</evidence>
<dbReference type="GO" id="GO:0005524">
    <property type="term" value="F:ATP binding"/>
    <property type="evidence" value="ECO:0007669"/>
    <property type="project" value="UniProtKB-UniRule"/>
</dbReference>
<dbReference type="Gene3D" id="3.30.230.10">
    <property type="match status" value="1"/>
</dbReference>
<sequence length="286" mass="30825">MSQPDLILPAPAKLNLFLHITGQRDDGYHLLETLFQFLSVGDTLAFSRTNTGDIQLTPGLPQVADEDNLIVKAARALLPYRLHTQAGIKIELTKRLPMGGGLGGGSSDAATTLLALNALWDIHLPLEKLAAIGLELGADVPIFVHGFAALARGVGEQLTPMHPEESWYFIVHPNVEVSTAQIFTHPNLPRNTAPLKDPQINWADHHNDCENLVKSLHPQVALAHNWLLEYGASRMTGTGACLFAPFTSKEAAQHALNNMPASFTGFIAQGLNTSPAHLALNAALVN</sequence>
<dbReference type="InterPro" id="IPR004424">
    <property type="entry name" value="IspE"/>
</dbReference>
<evidence type="ECO:0000256" key="1">
    <source>
        <dbReference type="ARBA" id="ARBA00009684"/>
    </source>
</evidence>
<keyword evidence="5 10" id="KW-0547">Nucleotide-binding</keyword>
<dbReference type="AlphaFoldDB" id="A0A432X9A6"/>
<feature type="active site" evidence="10">
    <location>
        <position position="13"/>
    </location>
</feature>
<dbReference type="PIRSF" id="PIRSF010376">
    <property type="entry name" value="IspE"/>
    <property type="match status" value="1"/>
</dbReference>
<dbReference type="SUPFAM" id="SSF54211">
    <property type="entry name" value="Ribosomal protein S5 domain 2-like"/>
    <property type="match status" value="1"/>
</dbReference>
<dbReference type="Proteomes" id="UP000286976">
    <property type="component" value="Unassembled WGS sequence"/>
</dbReference>
<evidence type="ECO:0000313" key="14">
    <source>
        <dbReference type="Proteomes" id="UP000286976"/>
    </source>
</evidence>
<evidence type="ECO:0000256" key="7">
    <source>
        <dbReference type="ARBA" id="ARBA00022840"/>
    </source>
</evidence>
<proteinExistence type="inferred from homology"/>
<keyword evidence="7 10" id="KW-0067">ATP-binding</keyword>
<protein>
    <recommendedName>
        <fullName evidence="3 10">4-diphosphocytidyl-2-C-methyl-D-erythritol kinase</fullName>
        <shortName evidence="10">CMK</shortName>
        <ecNumber evidence="2 10">2.7.1.148</ecNumber>
    </recommendedName>
    <alternativeName>
        <fullName evidence="9 10">4-(cytidine-5'-diphospho)-2-C-methyl-D-erythritol kinase</fullName>
    </alternativeName>
</protein>
<dbReference type="PANTHER" id="PTHR43527">
    <property type="entry name" value="4-DIPHOSPHOCYTIDYL-2-C-METHYL-D-ERYTHRITOL KINASE, CHLOROPLASTIC"/>
    <property type="match status" value="1"/>
</dbReference>
<comment type="pathway">
    <text evidence="10">Isoprenoid biosynthesis; isopentenyl diphosphate biosynthesis via DXP pathway; isopentenyl diphosphate from 1-deoxy-D-xylulose 5-phosphate: step 3/6.</text>
</comment>
<keyword evidence="14" id="KW-1185">Reference proteome</keyword>
<comment type="function">
    <text evidence="10">Catalyzes the phosphorylation of the position 2 hydroxy group of 4-diphosphocytidyl-2C-methyl-D-erythritol.</text>
</comment>
<accession>A0A432X9A6</accession>
<dbReference type="Gene3D" id="3.30.70.890">
    <property type="entry name" value="GHMP kinase, C-terminal domain"/>
    <property type="match status" value="1"/>
</dbReference>
<dbReference type="HAMAP" id="MF_00061">
    <property type="entry name" value="IspE"/>
    <property type="match status" value="1"/>
</dbReference>
<evidence type="ECO:0000256" key="9">
    <source>
        <dbReference type="ARBA" id="ARBA00032554"/>
    </source>
</evidence>
<evidence type="ECO:0000256" key="4">
    <source>
        <dbReference type="ARBA" id="ARBA00022679"/>
    </source>
</evidence>
<keyword evidence="6 10" id="KW-0418">Kinase</keyword>
<evidence type="ECO:0000256" key="6">
    <source>
        <dbReference type="ARBA" id="ARBA00022777"/>
    </source>
</evidence>
<organism evidence="13 14">
    <name type="scientific">Aliidiomarina taiwanensis</name>
    <dbReference type="NCBI Taxonomy" id="946228"/>
    <lineage>
        <taxon>Bacteria</taxon>
        <taxon>Pseudomonadati</taxon>
        <taxon>Pseudomonadota</taxon>
        <taxon>Gammaproteobacteria</taxon>
        <taxon>Alteromonadales</taxon>
        <taxon>Idiomarinaceae</taxon>
        <taxon>Aliidiomarina</taxon>
    </lineage>
</organism>
<evidence type="ECO:0000313" key="13">
    <source>
        <dbReference type="EMBL" id="RUO43900.1"/>
    </source>
</evidence>
<evidence type="ECO:0000256" key="5">
    <source>
        <dbReference type="ARBA" id="ARBA00022741"/>
    </source>
</evidence>
<dbReference type="InterPro" id="IPR014721">
    <property type="entry name" value="Ribsml_uS5_D2-typ_fold_subgr"/>
</dbReference>
<keyword evidence="8 10" id="KW-0414">Isoprene biosynthesis</keyword>
<dbReference type="InterPro" id="IPR020568">
    <property type="entry name" value="Ribosomal_Su5_D2-typ_SF"/>
</dbReference>
<feature type="active site" evidence="10">
    <location>
        <position position="139"/>
    </location>
</feature>
<dbReference type="InterPro" id="IPR013750">
    <property type="entry name" value="GHMP_kinase_C_dom"/>
</dbReference>
<dbReference type="GO" id="GO:0050515">
    <property type="term" value="F:4-(cytidine 5'-diphospho)-2-C-methyl-D-erythritol kinase activity"/>
    <property type="evidence" value="ECO:0007669"/>
    <property type="project" value="UniProtKB-UniRule"/>
</dbReference>
<evidence type="ECO:0000259" key="11">
    <source>
        <dbReference type="Pfam" id="PF00288"/>
    </source>
</evidence>
<keyword evidence="4 10" id="KW-0808">Transferase</keyword>
<dbReference type="OrthoDB" id="9809438at2"/>
<dbReference type="Pfam" id="PF08544">
    <property type="entry name" value="GHMP_kinases_C"/>
    <property type="match status" value="1"/>
</dbReference>
<evidence type="ECO:0000256" key="2">
    <source>
        <dbReference type="ARBA" id="ARBA00012052"/>
    </source>
</evidence>
<reference evidence="13 14" key="1">
    <citation type="journal article" date="2011" name="Front. Microbiol.">
        <title>Genomic signatures of strain selection and enhancement in Bacillus atrophaeus var. globigii, a historical biowarfare simulant.</title>
        <authorList>
            <person name="Gibbons H.S."/>
            <person name="Broomall S.M."/>
            <person name="McNew L.A."/>
            <person name="Daligault H."/>
            <person name="Chapman C."/>
            <person name="Bruce D."/>
            <person name="Karavis M."/>
            <person name="Krepps M."/>
            <person name="McGregor P.A."/>
            <person name="Hong C."/>
            <person name="Park K.H."/>
            <person name="Akmal A."/>
            <person name="Feldman A."/>
            <person name="Lin J.S."/>
            <person name="Chang W.E."/>
            <person name="Higgs B.W."/>
            <person name="Demirev P."/>
            <person name="Lindquist J."/>
            <person name="Liem A."/>
            <person name="Fochler E."/>
            <person name="Read T.D."/>
            <person name="Tapia R."/>
            <person name="Johnson S."/>
            <person name="Bishop-Lilly K.A."/>
            <person name="Detter C."/>
            <person name="Han C."/>
            <person name="Sozhamannan S."/>
            <person name="Rosenzweig C.N."/>
            <person name="Skowronski E.W."/>
        </authorList>
    </citation>
    <scope>NUCLEOTIDE SEQUENCE [LARGE SCALE GENOMIC DNA]</scope>
    <source>
        <strain evidence="13 14">AIT1</strain>
    </source>
</reference>
<dbReference type="GO" id="GO:0019288">
    <property type="term" value="P:isopentenyl diphosphate biosynthetic process, methylerythritol 4-phosphate pathway"/>
    <property type="evidence" value="ECO:0007669"/>
    <property type="project" value="UniProtKB-UniRule"/>
</dbReference>
<dbReference type="PANTHER" id="PTHR43527:SF2">
    <property type="entry name" value="4-DIPHOSPHOCYTIDYL-2-C-METHYL-D-ERYTHRITOL KINASE, CHLOROPLASTIC"/>
    <property type="match status" value="1"/>
</dbReference>
<evidence type="ECO:0000259" key="12">
    <source>
        <dbReference type="Pfam" id="PF08544"/>
    </source>
</evidence>
<dbReference type="InterPro" id="IPR006204">
    <property type="entry name" value="GHMP_kinase_N_dom"/>
</dbReference>
<dbReference type="EC" id="2.7.1.148" evidence="2 10"/>
<dbReference type="NCBIfam" id="TIGR00154">
    <property type="entry name" value="ispE"/>
    <property type="match status" value="1"/>
</dbReference>
<feature type="binding site" evidence="10">
    <location>
        <begin position="97"/>
        <end position="107"/>
    </location>
    <ligand>
        <name>ATP</name>
        <dbReference type="ChEBI" id="CHEBI:30616"/>
    </ligand>
</feature>
<gene>
    <name evidence="10" type="primary">ispE</name>
    <name evidence="13" type="ORF">CWE15_01560</name>
</gene>
<name>A0A432X9A6_9GAMM</name>